<evidence type="ECO:0000313" key="2">
    <source>
        <dbReference type="Proteomes" id="UP000053766"/>
    </source>
</evidence>
<reference evidence="1 2" key="1">
    <citation type="submission" date="2013-11" db="EMBL/GenBank/DDBJ databases">
        <title>Draft genome of the bovine lungworm Dictyocaulus viviparus.</title>
        <authorList>
            <person name="Mitreva M."/>
        </authorList>
    </citation>
    <scope>NUCLEOTIDE SEQUENCE [LARGE SCALE GENOMIC DNA]</scope>
    <source>
        <strain evidence="1 2">HannoverDv2000</strain>
    </source>
</reference>
<name>A0A0D8XA19_DICVI</name>
<protein>
    <recommendedName>
        <fullName evidence="3">Peptidase M1 membrane alanine aminopeptidase domain-containing protein</fullName>
    </recommendedName>
</protein>
<evidence type="ECO:0000313" key="1">
    <source>
        <dbReference type="EMBL" id="KJH40479.1"/>
    </source>
</evidence>
<dbReference type="AlphaFoldDB" id="A0A0D8XA19"/>
<gene>
    <name evidence="1" type="ORF">DICVIV_13563</name>
</gene>
<dbReference type="STRING" id="29172.A0A0D8XA19"/>
<dbReference type="Proteomes" id="UP000053766">
    <property type="component" value="Unassembled WGS sequence"/>
</dbReference>
<accession>A0A0D8XA19</accession>
<sequence>METLETLVGEEYMLTVIRDLLLTKTSLNLTSFTRYFENITIDYNISLAQAYKFWFTTGGFPAVKVSRSTLGYELEQLGRVIWPLRLSSDHPLPLFFLSKTITLPSYDEPLLINLNFTSFMRVNYDSVMWMKIFSLMDEHLEQFSAVGRAQLVNDFCYFYAHNDMHNGKAVKEMVVDMVYRNAEFFELCDWHLLWCHSTPSETLTNSIRRLAMRKRLLFEIHNTYGCRTGLSVRNSK</sequence>
<organism evidence="1 2">
    <name type="scientific">Dictyocaulus viviparus</name>
    <name type="common">Bovine lungworm</name>
    <dbReference type="NCBI Taxonomy" id="29172"/>
    <lineage>
        <taxon>Eukaryota</taxon>
        <taxon>Metazoa</taxon>
        <taxon>Ecdysozoa</taxon>
        <taxon>Nematoda</taxon>
        <taxon>Chromadorea</taxon>
        <taxon>Rhabditida</taxon>
        <taxon>Rhabditina</taxon>
        <taxon>Rhabditomorpha</taxon>
        <taxon>Strongyloidea</taxon>
        <taxon>Metastrongylidae</taxon>
        <taxon>Dictyocaulus</taxon>
    </lineage>
</organism>
<proteinExistence type="predicted"/>
<dbReference type="OrthoDB" id="8182982at2759"/>
<keyword evidence="2" id="KW-1185">Reference proteome</keyword>
<dbReference type="EMBL" id="KN717175">
    <property type="protein sequence ID" value="KJH40479.1"/>
    <property type="molecule type" value="Genomic_DNA"/>
</dbReference>
<evidence type="ECO:0008006" key="3">
    <source>
        <dbReference type="Google" id="ProtNLM"/>
    </source>
</evidence>
<reference evidence="2" key="2">
    <citation type="journal article" date="2016" name="Sci. Rep.">
        <title>Dictyocaulus viviparus genome, variome and transcriptome elucidate lungworm biology and support future intervention.</title>
        <authorList>
            <person name="McNulty S.N."/>
            <person name="Strube C."/>
            <person name="Rosa B.A."/>
            <person name="Martin J.C."/>
            <person name="Tyagi R."/>
            <person name="Choi Y.J."/>
            <person name="Wang Q."/>
            <person name="Hallsworth Pepin K."/>
            <person name="Zhang X."/>
            <person name="Ozersky P."/>
            <person name="Wilson R.K."/>
            <person name="Sternberg P.W."/>
            <person name="Gasser R.B."/>
            <person name="Mitreva M."/>
        </authorList>
    </citation>
    <scope>NUCLEOTIDE SEQUENCE [LARGE SCALE GENOMIC DNA]</scope>
    <source>
        <strain evidence="2">HannoverDv2000</strain>
    </source>
</reference>